<dbReference type="Proteomes" id="UP000000552">
    <property type="component" value="Chromosome"/>
</dbReference>
<sequence>MWLKTSWLQVTKHGRSRMPSAFSVNLPRETAFTRRVLFAAEIIDAVTLEPVTKDIKVRATGLRNKPVINASGIFVWLEEGAARPLDVVVDASATQYIGATVAAPVPPKKSVRIELAPRYGYPFQTGVSALRGSLRESRFGTPERVQDAEVWLQWSDDAGWMDAPTRSTTAANGDFAVLLRLAPDQDPNPHPSGGWNVRLKVRRDGMTRTSADIPFQQGRINSAKEPFAWDELTP</sequence>
<reference evidence="2 3" key="1">
    <citation type="journal article" date="2000" name="DNA Res.">
        <title>Complete genome structure of the nitrogen-fixing symbiotic bacterium Mesorhizobium loti.</title>
        <authorList>
            <person name="Kaneko T."/>
            <person name="Nakamura Y."/>
            <person name="Sato S."/>
            <person name="Asamizu E."/>
            <person name="Kato T."/>
            <person name="Sasamoto S."/>
            <person name="Watanabe A."/>
            <person name="Idesawa K."/>
            <person name="Ishikawa A."/>
            <person name="Kawashima K."/>
            <person name="Kimura T."/>
            <person name="Kishida Y."/>
            <person name="Kiyokawa C."/>
            <person name="Kohara M."/>
            <person name="Matsumoto M."/>
            <person name="Matsuno A."/>
            <person name="Mochizuki Y."/>
            <person name="Nakayama S."/>
            <person name="Nakazaki N."/>
            <person name="Shimpo S."/>
            <person name="Sugimoto M."/>
            <person name="Takeuchi C."/>
            <person name="Yamada M."/>
            <person name="Tabata S."/>
        </authorList>
    </citation>
    <scope>NUCLEOTIDE SEQUENCE [LARGE SCALE GENOMIC DNA]</scope>
    <source>
        <strain evidence="3">LMG 29417 / CECT 9101 / MAFF 303099</strain>
    </source>
</reference>
<feature type="region of interest" description="Disordered" evidence="1">
    <location>
        <begin position="213"/>
        <end position="234"/>
    </location>
</feature>
<name>Q988Y0_RHILO</name>
<dbReference type="eggNOG" id="ENOG503402X">
    <property type="taxonomic scope" value="Bacteria"/>
</dbReference>
<evidence type="ECO:0000313" key="3">
    <source>
        <dbReference type="Proteomes" id="UP000000552"/>
    </source>
</evidence>
<dbReference type="HOGENOM" id="CLU_1184291_0_0_5"/>
<evidence type="ECO:0000313" key="2">
    <source>
        <dbReference type="EMBL" id="BAB52817.1"/>
    </source>
</evidence>
<dbReference type="AlphaFoldDB" id="Q988Y0"/>
<gene>
    <name evidence="2" type="ordered locus">mlr6546</name>
</gene>
<evidence type="ECO:0000256" key="1">
    <source>
        <dbReference type="SAM" id="MobiDB-lite"/>
    </source>
</evidence>
<dbReference type="KEGG" id="mlo:mlr6546"/>
<proteinExistence type="predicted"/>
<protein>
    <submittedName>
        <fullName evidence="2">Mlr6546 protein</fullName>
    </submittedName>
</protein>
<dbReference type="EMBL" id="BA000012">
    <property type="protein sequence ID" value="BAB52817.1"/>
    <property type="molecule type" value="Genomic_DNA"/>
</dbReference>
<organism evidence="2 3">
    <name type="scientific">Mesorhizobium japonicum (strain LMG 29417 / CECT 9101 / MAFF 303099)</name>
    <name type="common">Mesorhizobium loti (strain MAFF 303099)</name>
    <dbReference type="NCBI Taxonomy" id="266835"/>
    <lineage>
        <taxon>Bacteria</taxon>
        <taxon>Pseudomonadati</taxon>
        <taxon>Pseudomonadota</taxon>
        <taxon>Alphaproteobacteria</taxon>
        <taxon>Hyphomicrobiales</taxon>
        <taxon>Phyllobacteriaceae</taxon>
        <taxon>Mesorhizobium</taxon>
    </lineage>
</organism>
<accession>Q988Y0</accession>